<gene>
    <name evidence="4" type="ORF">Cba03nite_54160</name>
</gene>
<keyword evidence="2" id="KW-0472">Membrane</keyword>
<dbReference type="SUPFAM" id="SSF103481">
    <property type="entry name" value="Multidrug resistance efflux transporter EmrE"/>
    <property type="match status" value="2"/>
</dbReference>
<feature type="transmembrane region" description="Helical" evidence="2">
    <location>
        <begin position="149"/>
        <end position="166"/>
    </location>
</feature>
<evidence type="ECO:0000313" key="5">
    <source>
        <dbReference type="Proteomes" id="UP000601223"/>
    </source>
</evidence>
<evidence type="ECO:0000313" key="4">
    <source>
        <dbReference type="EMBL" id="GIF84067.1"/>
    </source>
</evidence>
<dbReference type="InterPro" id="IPR037185">
    <property type="entry name" value="EmrE-like"/>
</dbReference>
<sequence length="287" mass="30268">MSPLALGLIAASVVCHATWNLMSKRAAVAGTLFVAVWSVVAALIWAPFGIWALVTSWDRLGWGSLGLLGGAALLHTGYYLLLQRGYAVGDLSVVYPVARGLGPVLICAVAVPVFGEDPGLLGWAGTLALSVSVALIGRPDADALKRRAPIFYALGVGVFIAAYTLWDRNAVAVAALSPILVNWGGDTGRALLLAPVLIRQRARVRQVWRDHRREVFGTAICSPGAYMLALTAMTMAPVTVVAPLREVSVLLVVFLGARLLGERDMWRRLLAALGVVAGAVAVTLGRG</sequence>
<organism evidence="4 5">
    <name type="scientific">Catellatospora bangladeshensis</name>
    <dbReference type="NCBI Taxonomy" id="310355"/>
    <lineage>
        <taxon>Bacteria</taxon>
        <taxon>Bacillati</taxon>
        <taxon>Actinomycetota</taxon>
        <taxon>Actinomycetes</taxon>
        <taxon>Micromonosporales</taxon>
        <taxon>Micromonosporaceae</taxon>
        <taxon>Catellatospora</taxon>
    </lineage>
</organism>
<feature type="transmembrane region" description="Helical" evidence="2">
    <location>
        <begin position="215"/>
        <end position="236"/>
    </location>
</feature>
<dbReference type="InterPro" id="IPR000620">
    <property type="entry name" value="EamA_dom"/>
</dbReference>
<feature type="transmembrane region" description="Helical" evidence="2">
    <location>
        <begin position="6"/>
        <end position="22"/>
    </location>
</feature>
<dbReference type="Gene3D" id="1.10.3730.20">
    <property type="match status" value="2"/>
</dbReference>
<keyword evidence="2" id="KW-1133">Transmembrane helix</keyword>
<dbReference type="RefSeq" id="WP_203751797.1">
    <property type="nucleotide sequence ID" value="NZ_BONF01000033.1"/>
</dbReference>
<reference evidence="4 5" key="1">
    <citation type="submission" date="2021-01" db="EMBL/GenBank/DDBJ databases">
        <title>Whole genome shotgun sequence of Catellatospora bangladeshensis NBRC 107357.</title>
        <authorList>
            <person name="Komaki H."/>
            <person name="Tamura T."/>
        </authorList>
    </citation>
    <scope>NUCLEOTIDE SEQUENCE [LARGE SCALE GENOMIC DNA]</scope>
    <source>
        <strain evidence="4 5">NBRC 107357</strain>
    </source>
</reference>
<accession>A0A8J3JNS3</accession>
<feature type="transmembrane region" description="Helical" evidence="2">
    <location>
        <begin position="34"/>
        <end position="54"/>
    </location>
</feature>
<evidence type="ECO:0000256" key="1">
    <source>
        <dbReference type="ARBA" id="ARBA00007362"/>
    </source>
</evidence>
<dbReference type="EMBL" id="BONF01000033">
    <property type="protein sequence ID" value="GIF84067.1"/>
    <property type="molecule type" value="Genomic_DNA"/>
</dbReference>
<comment type="caution">
    <text evidence="4">The sequence shown here is derived from an EMBL/GenBank/DDBJ whole genome shotgun (WGS) entry which is preliminary data.</text>
</comment>
<dbReference type="AlphaFoldDB" id="A0A8J3JNS3"/>
<feature type="domain" description="EamA" evidence="3">
    <location>
        <begin position="150"/>
        <end position="283"/>
    </location>
</feature>
<evidence type="ECO:0000256" key="2">
    <source>
        <dbReference type="SAM" id="Phobius"/>
    </source>
</evidence>
<feature type="transmembrane region" description="Helical" evidence="2">
    <location>
        <begin position="120"/>
        <end position="137"/>
    </location>
</feature>
<feature type="transmembrane region" description="Helical" evidence="2">
    <location>
        <begin position="60"/>
        <end position="81"/>
    </location>
</feature>
<dbReference type="Proteomes" id="UP000601223">
    <property type="component" value="Unassembled WGS sequence"/>
</dbReference>
<evidence type="ECO:0000259" key="3">
    <source>
        <dbReference type="Pfam" id="PF00892"/>
    </source>
</evidence>
<feature type="transmembrane region" description="Helical" evidence="2">
    <location>
        <begin position="172"/>
        <end position="194"/>
    </location>
</feature>
<keyword evidence="2" id="KW-0812">Transmembrane</keyword>
<feature type="transmembrane region" description="Helical" evidence="2">
    <location>
        <begin position="242"/>
        <end position="261"/>
    </location>
</feature>
<comment type="similarity">
    <text evidence="1">Belongs to the EamA transporter family.</text>
</comment>
<feature type="transmembrane region" description="Helical" evidence="2">
    <location>
        <begin position="93"/>
        <end position="114"/>
    </location>
</feature>
<dbReference type="GO" id="GO:0016020">
    <property type="term" value="C:membrane"/>
    <property type="evidence" value="ECO:0007669"/>
    <property type="project" value="InterPro"/>
</dbReference>
<name>A0A8J3JNS3_9ACTN</name>
<feature type="transmembrane region" description="Helical" evidence="2">
    <location>
        <begin position="268"/>
        <end position="285"/>
    </location>
</feature>
<dbReference type="Pfam" id="PF00892">
    <property type="entry name" value="EamA"/>
    <property type="match status" value="1"/>
</dbReference>
<keyword evidence="5" id="KW-1185">Reference proteome</keyword>
<protein>
    <recommendedName>
        <fullName evidence="3">EamA domain-containing protein</fullName>
    </recommendedName>
</protein>
<proteinExistence type="inferred from homology"/>